<reference evidence="2" key="3">
    <citation type="submission" date="2020-06" db="EMBL/GenBank/DDBJ databases">
        <title>Helianthus annuus Genome sequencing and assembly Release 2.</title>
        <authorList>
            <person name="Gouzy J."/>
            <person name="Langlade N."/>
            <person name="Munos S."/>
        </authorList>
    </citation>
    <scope>NUCLEOTIDE SEQUENCE</scope>
    <source>
        <tissue evidence="2">Leaves</tissue>
    </source>
</reference>
<name>A0A251VKM9_HELAN</name>
<dbReference type="InterPro" id="IPR044631">
    <property type="entry name" value="ETO1-like"/>
</dbReference>
<accession>A0A251VKM9</accession>
<dbReference type="InterPro" id="IPR011990">
    <property type="entry name" value="TPR-like_helical_dom_sf"/>
</dbReference>
<protein>
    <submittedName>
        <fullName evidence="3">Putative tetratricopeptide-like helical domain-containing protein</fullName>
    </submittedName>
    <submittedName>
        <fullName evidence="2">Tetratricopeptide-like helical domain superfamily</fullName>
    </submittedName>
</protein>
<keyword evidence="1" id="KW-0802">TPR repeat</keyword>
<dbReference type="PROSITE" id="PS50005">
    <property type="entry name" value="TPR"/>
    <property type="match status" value="1"/>
</dbReference>
<organism evidence="3 4">
    <name type="scientific">Helianthus annuus</name>
    <name type="common">Common sunflower</name>
    <dbReference type="NCBI Taxonomy" id="4232"/>
    <lineage>
        <taxon>Eukaryota</taxon>
        <taxon>Viridiplantae</taxon>
        <taxon>Streptophyta</taxon>
        <taxon>Embryophyta</taxon>
        <taxon>Tracheophyta</taxon>
        <taxon>Spermatophyta</taxon>
        <taxon>Magnoliopsida</taxon>
        <taxon>eudicotyledons</taxon>
        <taxon>Gunneridae</taxon>
        <taxon>Pentapetalae</taxon>
        <taxon>asterids</taxon>
        <taxon>campanulids</taxon>
        <taxon>Asterales</taxon>
        <taxon>Asteraceae</taxon>
        <taxon>Asteroideae</taxon>
        <taxon>Heliantheae alliance</taxon>
        <taxon>Heliantheae</taxon>
        <taxon>Helianthus</taxon>
    </lineage>
</organism>
<dbReference type="EMBL" id="CM007891">
    <property type="protein sequence ID" value="OTG35271.1"/>
    <property type="molecule type" value="Genomic_DNA"/>
</dbReference>
<dbReference type="SUPFAM" id="SSF48452">
    <property type="entry name" value="TPR-like"/>
    <property type="match status" value="1"/>
</dbReference>
<dbReference type="PANTHER" id="PTHR44203:SF3">
    <property type="entry name" value="ETO1-LIKE PROTEIN 2"/>
    <property type="match status" value="1"/>
</dbReference>
<reference evidence="3" key="2">
    <citation type="submission" date="2017-02" db="EMBL/GenBank/DDBJ databases">
        <title>Sunflower complete genome.</title>
        <authorList>
            <person name="Langlade N."/>
            <person name="Munos S."/>
        </authorList>
    </citation>
    <scope>NUCLEOTIDE SEQUENCE [LARGE SCALE GENOMIC DNA]</scope>
    <source>
        <tissue evidence="3">Leaves</tissue>
    </source>
</reference>
<dbReference type="EMBL" id="MNCJ02000317">
    <property type="protein sequence ID" value="KAF5819748.1"/>
    <property type="molecule type" value="Genomic_DNA"/>
</dbReference>
<dbReference type="PANTHER" id="PTHR44203">
    <property type="entry name" value="ETO1-RELATED"/>
    <property type="match status" value="1"/>
</dbReference>
<dbReference type="Gramene" id="mRNA:HanXRQr2_Chr02g0081081">
    <property type="protein sequence ID" value="mRNA:HanXRQr2_Chr02g0081081"/>
    <property type="gene ID" value="HanXRQr2_Chr02g0081081"/>
</dbReference>
<dbReference type="Proteomes" id="UP000215914">
    <property type="component" value="Chromosome 2"/>
</dbReference>
<sequence>MATQLDPLRTYPYRYRAAVLMDEQKETEAVEELTKAIAFKPELQMLHLRAAFYESMSDYDLALRDCEAALCLDPNHKETLELYNRTLKESAEFYT</sequence>
<evidence type="ECO:0000256" key="1">
    <source>
        <dbReference type="PROSITE-ProRule" id="PRU00339"/>
    </source>
</evidence>
<feature type="repeat" description="TPR" evidence="1">
    <location>
        <begin position="43"/>
        <end position="76"/>
    </location>
</feature>
<dbReference type="GO" id="GO:0010105">
    <property type="term" value="P:negative regulation of ethylene-activated signaling pathway"/>
    <property type="evidence" value="ECO:0007669"/>
    <property type="project" value="InterPro"/>
</dbReference>
<keyword evidence="4" id="KW-1185">Reference proteome</keyword>
<evidence type="ECO:0000313" key="3">
    <source>
        <dbReference type="EMBL" id="OTG35271.1"/>
    </source>
</evidence>
<dbReference type="AlphaFoldDB" id="A0A251VKM9"/>
<evidence type="ECO:0000313" key="2">
    <source>
        <dbReference type="EMBL" id="KAF5819748.1"/>
    </source>
</evidence>
<gene>
    <name evidence="3" type="ORF">HannXRQ_Chr02g0054991</name>
    <name evidence="2" type="ORF">HanXRQr2_Chr02g0081081</name>
</gene>
<dbReference type="OMA" id="SVNDHCQ"/>
<dbReference type="InterPro" id="IPR019734">
    <property type="entry name" value="TPR_rpt"/>
</dbReference>
<reference evidence="2 4" key="1">
    <citation type="journal article" date="2017" name="Nature">
        <title>The sunflower genome provides insights into oil metabolism, flowering and Asterid evolution.</title>
        <authorList>
            <person name="Badouin H."/>
            <person name="Gouzy J."/>
            <person name="Grassa C.J."/>
            <person name="Murat F."/>
            <person name="Staton S.E."/>
            <person name="Cottret L."/>
            <person name="Lelandais-Briere C."/>
            <person name="Owens G.L."/>
            <person name="Carrere S."/>
            <person name="Mayjonade B."/>
            <person name="Legrand L."/>
            <person name="Gill N."/>
            <person name="Kane N.C."/>
            <person name="Bowers J.E."/>
            <person name="Hubner S."/>
            <person name="Bellec A."/>
            <person name="Berard A."/>
            <person name="Berges H."/>
            <person name="Blanchet N."/>
            <person name="Boniface M.C."/>
            <person name="Brunel D."/>
            <person name="Catrice O."/>
            <person name="Chaidir N."/>
            <person name="Claudel C."/>
            <person name="Donnadieu C."/>
            <person name="Faraut T."/>
            <person name="Fievet G."/>
            <person name="Helmstetter N."/>
            <person name="King M."/>
            <person name="Knapp S.J."/>
            <person name="Lai Z."/>
            <person name="Le Paslier M.C."/>
            <person name="Lippi Y."/>
            <person name="Lorenzon L."/>
            <person name="Mandel J.R."/>
            <person name="Marage G."/>
            <person name="Marchand G."/>
            <person name="Marquand E."/>
            <person name="Bret-Mestries E."/>
            <person name="Morien E."/>
            <person name="Nambeesan S."/>
            <person name="Nguyen T."/>
            <person name="Pegot-Espagnet P."/>
            <person name="Pouilly N."/>
            <person name="Raftis F."/>
            <person name="Sallet E."/>
            <person name="Schiex T."/>
            <person name="Thomas J."/>
            <person name="Vandecasteele C."/>
            <person name="Vares D."/>
            <person name="Vear F."/>
            <person name="Vautrin S."/>
            <person name="Crespi M."/>
            <person name="Mangin B."/>
            <person name="Burke J.M."/>
            <person name="Salse J."/>
            <person name="Munos S."/>
            <person name="Vincourt P."/>
            <person name="Rieseberg L.H."/>
            <person name="Langlade N.B."/>
        </authorList>
    </citation>
    <scope>NUCLEOTIDE SEQUENCE [LARGE SCALE GENOMIC DNA]</scope>
    <source>
        <strain evidence="4">cv. SF193</strain>
        <tissue evidence="2">Leaves</tissue>
    </source>
</reference>
<dbReference type="Gene3D" id="1.25.40.10">
    <property type="entry name" value="Tetratricopeptide repeat domain"/>
    <property type="match status" value="1"/>
</dbReference>
<evidence type="ECO:0000313" key="4">
    <source>
        <dbReference type="Proteomes" id="UP000215914"/>
    </source>
</evidence>
<proteinExistence type="predicted"/>
<dbReference type="OrthoDB" id="9997739at2759"/>
<dbReference type="InParanoid" id="A0A251VKM9"/>